<sequence>MKLLLLASYLFLPLMAPNARVNVAPLTGSCMTGPERSAYLFPGFVKGTVCFRNGTRRDALMNYHFTEGRMQFLNQRADTMLFTGKYLIDHVEIAGRGFLLTDAHLDMEVVATSGRVRLAARTRSEIVGNKLSHSGQRFSASAGSVPSGLMVSNQGGHFLWENNSAGHLQSLKTSFFLVDQNGTVRPASRRAFMNVYARHKRRLSRYLREYHVDFGDAADLQKLLVFCGELTAFQQ</sequence>
<evidence type="ECO:0000256" key="1">
    <source>
        <dbReference type="SAM" id="SignalP"/>
    </source>
</evidence>
<dbReference type="EMBL" id="CP159289">
    <property type="protein sequence ID" value="XCH23206.1"/>
    <property type="molecule type" value="Genomic_DNA"/>
</dbReference>
<gene>
    <name evidence="2" type="ORF">ABV298_23180</name>
</gene>
<organism evidence="2">
    <name type="scientific">Dyadobacter sp. 676</name>
    <dbReference type="NCBI Taxonomy" id="3088362"/>
    <lineage>
        <taxon>Bacteria</taxon>
        <taxon>Pseudomonadati</taxon>
        <taxon>Bacteroidota</taxon>
        <taxon>Cytophagia</taxon>
        <taxon>Cytophagales</taxon>
        <taxon>Spirosomataceae</taxon>
        <taxon>Dyadobacter</taxon>
    </lineage>
</organism>
<reference evidence="2" key="1">
    <citation type="submission" date="2024-06" db="EMBL/GenBank/DDBJ databases">
        <title>Sequencing and assembly of the genome of Dyadobacter sp. strain 676, a symbiont of Cyamopsis tetragonoloba.</title>
        <authorList>
            <person name="Guro P."/>
            <person name="Sazanova A."/>
            <person name="Kuznetsova I."/>
            <person name="Belimov A."/>
            <person name="Safronova V."/>
        </authorList>
    </citation>
    <scope>NUCLEOTIDE SEQUENCE</scope>
    <source>
        <strain evidence="2">676</strain>
    </source>
</reference>
<keyword evidence="1" id="KW-0732">Signal</keyword>
<accession>A0AAU8FI28</accession>
<dbReference type="AlphaFoldDB" id="A0AAU8FI28"/>
<feature type="signal peptide" evidence="1">
    <location>
        <begin position="1"/>
        <end position="18"/>
    </location>
</feature>
<name>A0AAU8FI28_9BACT</name>
<proteinExistence type="predicted"/>
<evidence type="ECO:0000313" key="2">
    <source>
        <dbReference type="EMBL" id="XCH23206.1"/>
    </source>
</evidence>
<evidence type="ECO:0008006" key="3">
    <source>
        <dbReference type="Google" id="ProtNLM"/>
    </source>
</evidence>
<feature type="chain" id="PRO_5043650152" description="FecR protein domain-containing protein" evidence="1">
    <location>
        <begin position="19"/>
        <end position="235"/>
    </location>
</feature>
<protein>
    <recommendedName>
        <fullName evidence="3">FecR protein domain-containing protein</fullName>
    </recommendedName>
</protein>
<dbReference type="RefSeq" id="WP_353718532.1">
    <property type="nucleotide sequence ID" value="NZ_CP159289.1"/>
</dbReference>